<dbReference type="EMBL" id="BGZK01000947">
    <property type="protein sequence ID" value="GBP66103.1"/>
    <property type="molecule type" value="Genomic_DNA"/>
</dbReference>
<dbReference type="AlphaFoldDB" id="A0A4C1XSS7"/>
<evidence type="ECO:0000313" key="2">
    <source>
        <dbReference type="Proteomes" id="UP000299102"/>
    </source>
</evidence>
<accession>A0A4C1XSS7</accession>
<dbReference type="Proteomes" id="UP000299102">
    <property type="component" value="Unassembled WGS sequence"/>
</dbReference>
<name>A0A4C1XSS7_EUMVA</name>
<keyword evidence="2" id="KW-1185">Reference proteome</keyword>
<organism evidence="1 2">
    <name type="scientific">Eumeta variegata</name>
    <name type="common">Bagworm moth</name>
    <name type="synonym">Eumeta japonica</name>
    <dbReference type="NCBI Taxonomy" id="151549"/>
    <lineage>
        <taxon>Eukaryota</taxon>
        <taxon>Metazoa</taxon>
        <taxon>Ecdysozoa</taxon>
        <taxon>Arthropoda</taxon>
        <taxon>Hexapoda</taxon>
        <taxon>Insecta</taxon>
        <taxon>Pterygota</taxon>
        <taxon>Neoptera</taxon>
        <taxon>Endopterygota</taxon>
        <taxon>Lepidoptera</taxon>
        <taxon>Glossata</taxon>
        <taxon>Ditrysia</taxon>
        <taxon>Tineoidea</taxon>
        <taxon>Psychidae</taxon>
        <taxon>Oiketicinae</taxon>
        <taxon>Eumeta</taxon>
    </lineage>
</organism>
<dbReference type="InterPro" id="IPR036691">
    <property type="entry name" value="Endo/exonu/phosph_ase_sf"/>
</dbReference>
<dbReference type="GO" id="GO:0003964">
    <property type="term" value="F:RNA-directed DNA polymerase activity"/>
    <property type="evidence" value="ECO:0007669"/>
    <property type="project" value="UniProtKB-KW"/>
</dbReference>
<sequence length="296" mass="32788">MSAPGRLQINSVGRHKPKNLSLISFNANGLIDSIGELNRCALEYKADIIMNRRSKGGTALYYNRSLYCCPIDIPPLDNIEATACRLSMSGHGVLILVSVYLPKKNCSGRFRNTLALGDAVILFGDFNSKTLTGNVIILTATEEKWRPSADLHFDIITPLTPTHYPNDVNRRPDILDIALLKGVALKLSCIETLQCLNSDHRPVLMRTVVDDSSRTVPANSDRKELPRDQELIRAKRRLAPSEQIPHVKIGPSAHPPTHKAFWGLAKALKTEKAVPTPALRKLDNSIAFDDREKLSV</sequence>
<dbReference type="SUPFAM" id="SSF56219">
    <property type="entry name" value="DNase I-like"/>
    <property type="match status" value="1"/>
</dbReference>
<reference evidence="1 2" key="1">
    <citation type="journal article" date="2019" name="Commun. Biol.">
        <title>The bagworm genome reveals a unique fibroin gene that provides high tensile strength.</title>
        <authorList>
            <person name="Kono N."/>
            <person name="Nakamura H."/>
            <person name="Ohtoshi R."/>
            <person name="Tomita M."/>
            <person name="Numata K."/>
            <person name="Arakawa K."/>
        </authorList>
    </citation>
    <scope>NUCLEOTIDE SEQUENCE [LARGE SCALE GENOMIC DNA]</scope>
</reference>
<protein>
    <submittedName>
        <fullName evidence="1">RNA-directed DNA polymerase from mobile element jockey</fullName>
    </submittedName>
</protein>
<proteinExistence type="predicted"/>
<keyword evidence="1" id="KW-0548">Nucleotidyltransferase</keyword>
<dbReference type="OrthoDB" id="410155at2759"/>
<evidence type="ECO:0000313" key="1">
    <source>
        <dbReference type="EMBL" id="GBP66103.1"/>
    </source>
</evidence>
<gene>
    <name evidence="1" type="ORF">EVAR_37565_1</name>
</gene>
<keyword evidence="1" id="KW-0808">Transferase</keyword>
<keyword evidence="1" id="KW-0695">RNA-directed DNA polymerase</keyword>
<comment type="caution">
    <text evidence="1">The sequence shown here is derived from an EMBL/GenBank/DDBJ whole genome shotgun (WGS) entry which is preliminary data.</text>
</comment>
<dbReference type="Gene3D" id="3.60.10.10">
    <property type="entry name" value="Endonuclease/exonuclease/phosphatase"/>
    <property type="match status" value="1"/>
</dbReference>